<reference evidence="11" key="1">
    <citation type="journal article" date="2013" name="PLoS Genet.">
        <title>The genome of Spraguea lophii and the basis of host-microsporidian interactions.</title>
        <authorList>
            <person name="Campbell S.E."/>
            <person name="Williams T.A."/>
            <person name="Yousuf A."/>
            <person name="Soanes D.M."/>
            <person name="Paszkiewicz K.H."/>
            <person name="Williams B.A.P."/>
        </authorList>
    </citation>
    <scope>NUCLEOTIDE SEQUENCE [LARGE SCALE GENOMIC DNA]</scope>
    <source>
        <strain evidence="11">42_110</strain>
    </source>
</reference>
<dbReference type="SMART" id="SM00220">
    <property type="entry name" value="S_TKc"/>
    <property type="match status" value="1"/>
</dbReference>
<evidence type="ECO:0000259" key="8">
    <source>
        <dbReference type="PROSITE" id="PS50011"/>
    </source>
</evidence>
<comment type="similarity">
    <text evidence="4">Belongs to the protein kinase superfamily. STE Ser/Thr protein kinase family. COT1 subfamily.</text>
</comment>
<keyword evidence="10" id="KW-0808">Transferase</keyword>
<dbReference type="OrthoDB" id="3638488at2759"/>
<dbReference type="InterPro" id="IPR000719">
    <property type="entry name" value="Prot_kinase_dom"/>
</dbReference>
<dbReference type="Gene3D" id="3.30.200.20">
    <property type="entry name" value="Phosphorylase Kinase, domain 1"/>
    <property type="match status" value="1"/>
</dbReference>
<accession>S7WA13</accession>
<feature type="coiled-coil region" evidence="7">
    <location>
        <begin position="777"/>
        <end position="804"/>
    </location>
</feature>
<name>S7WA13_SPRLO</name>
<dbReference type="Pfam" id="PF00069">
    <property type="entry name" value="Pkinase"/>
    <property type="match status" value="1"/>
</dbReference>
<organism evidence="10 11">
    <name type="scientific">Spraguea lophii (strain 42_110)</name>
    <name type="common">Microsporidian parasite</name>
    <dbReference type="NCBI Taxonomy" id="1358809"/>
    <lineage>
        <taxon>Eukaryota</taxon>
        <taxon>Fungi</taxon>
        <taxon>Fungi incertae sedis</taxon>
        <taxon>Microsporidia</taxon>
        <taxon>Spragueidae</taxon>
        <taxon>Spraguea</taxon>
    </lineage>
</organism>
<feature type="coiled-coil region" evidence="7">
    <location>
        <begin position="634"/>
        <end position="668"/>
    </location>
</feature>
<dbReference type="InterPro" id="IPR046349">
    <property type="entry name" value="C1-like_sf"/>
</dbReference>
<dbReference type="PROSITE" id="PS00479">
    <property type="entry name" value="ZF_DAG_PE_1"/>
    <property type="match status" value="1"/>
</dbReference>
<feature type="domain" description="Protein kinase" evidence="8">
    <location>
        <begin position="48"/>
        <end position="299"/>
    </location>
</feature>
<keyword evidence="11" id="KW-1185">Reference proteome</keyword>
<dbReference type="SMART" id="SM00109">
    <property type="entry name" value="C1"/>
    <property type="match status" value="1"/>
</dbReference>
<evidence type="ECO:0000256" key="2">
    <source>
        <dbReference type="ARBA" id="ARBA00022723"/>
    </source>
</evidence>
<dbReference type="GO" id="GO:0046872">
    <property type="term" value="F:metal ion binding"/>
    <property type="evidence" value="ECO:0007669"/>
    <property type="project" value="UniProtKB-KW"/>
</dbReference>
<dbReference type="GO" id="GO:0005856">
    <property type="term" value="C:cytoskeleton"/>
    <property type="evidence" value="ECO:0007669"/>
    <property type="project" value="TreeGrafter"/>
</dbReference>
<gene>
    <name evidence="10" type="ORF">SLOPH_1510</name>
</gene>
<keyword evidence="1" id="KW-0597">Phosphoprotein</keyword>
<keyword evidence="3" id="KW-0862">Zinc</keyword>
<evidence type="ECO:0000256" key="4">
    <source>
        <dbReference type="ARBA" id="ARBA00038271"/>
    </source>
</evidence>
<dbReference type="STRING" id="1358809.S7WA13"/>
<dbReference type="EMBL" id="ATCN01000151">
    <property type="protein sequence ID" value="EPR79696.1"/>
    <property type="molecule type" value="Genomic_DNA"/>
</dbReference>
<dbReference type="GO" id="GO:0005737">
    <property type="term" value="C:cytoplasm"/>
    <property type="evidence" value="ECO:0007669"/>
    <property type="project" value="TreeGrafter"/>
</dbReference>
<keyword evidence="10" id="KW-0418">Kinase</keyword>
<comment type="catalytic activity">
    <reaction evidence="5">
        <text>L-threonyl-[protein] + ATP = O-phospho-L-threonyl-[protein] + ADP + H(+)</text>
        <dbReference type="Rhea" id="RHEA:46608"/>
        <dbReference type="Rhea" id="RHEA-COMP:11060"/>
        <dbReference type="Rhea" id="RHEA-COMP:11605"/>
        <dbReference type="ChEBI" id="CHEBI:15378"/>
        <dbReference type="ChEBI" id="CHEBI:30013"/>
        <dbReference type="ChEBI" id="CHEBI:30616"/>
        <dbReference type="ChEBI" id="CHEBI:61977"/>
        <dbReference type="ChEBI" id="CHEBI:456216"/>
        <dbReference type="EC" id="2.7.11.1"/>
    </reaction>
</comment>
<dbReference type="InterPro" id="IPR011009">
    <property type="entry name" value="Kinase-like_dom_sf"/>
</dbReference>
<dbReference type="GO" id="GO:0004674">
    <property type="term" value="F:protein serine/threonine kinase activity"/>
    <property type="evidence" value="ECO:0007669"/>
    <property type="project" value="UniProtKB-EC"/>
</dbReference>
<feature type="coiled-coil region" evidence="7">
    <location>
        <begin position="425"/>
        <end position="516"/>
    </location>
</feature>
<keyword evidence="7" id="KW-0175">Coiled coil</keyword>
<dbReference type="Gene3D" id="3.30.60.20">
    <property type="match status" value="1"/>
</dbReference>
<evidence type="ECO:0000256" key="3">
    <source>
        <dbReference type="ARBA" id="ARBA00022833"/>
    </source>
</evidence>
<evidence type="ECO:0000313" key="11">
    <source>
        <dbReference type="Proteomes" id="UP000014978"/>
    </source>
</evidence>
<dbReference type="HOGENOM" id="CLU_000288_140_4_1"/>
<keyword evidence="2" id="KW-0479">Metal-binding</keyword>
<evidence type="ECO:0000256" key="6">
    <source>
        <dbReference type="ARBA" id="ARBA00048679"/>
    </source>
</evidence>
<dbReference type="GO" id="GO:0031032">
    <property type="term" value="P:actomyosin structure organization"/>
    <property type="evidence" value="ECO:0007669"/>
    <property type="project" value="TreeGrafter"/>
</dbReference>
<evidence type="ECO:0000259" key="9">
    <source>
        <dbReference type="PROSITE" id="PS50081"/>
    </source>
</evidence>
<proteinExistence type="inferred from homology"/>
<evidence type="ECO:0000256" key="5">
    <source>
        <dbReference type="ARBA" id="ARBA00047899"/>
    </source>
</evidence>
<dbReference type="InterPro" id="IPR002219">
    <property type="entry name" value="PKC_DAG/PE"/>
</dbReference>
<comment type="caution">
    <text evidence="10">The sequence shown here is derived from an EMBL/GenBank/DDBJ whole genome shotgun (WGS) entry which is preliminary data.</text>
</comment>
<dbReference type="Proteomes" id="UP000014978">
    <property type="component" value="Unassembled WGS sequence"/>
</dbReference>
<dbReference type="SUPFAM" id="SSF57889">
    <property type="entry name" value="Cysteine-rich domain"/>
    <property type="match status" value="1"/>
</dbReference>
<evidence type="ECO:0000256" key="1">
    <source>
        <dbReference type="ARBA" id="ARBA00022553"/>
    </source>
</evidence>
<dbReference type="GO" id="GO:0005524">
    <property type="term" value="F:ATP binding"/>
    <property type="evidence" value="ECO:0007669"/>
    <property type="project" value="InterPro"/>
</dbReference>
<dbReference type="VEuPathDB" id="MicrosporidiaDB:SLOPH_1510"/>
<evidence type="ECO:0000256" key="7">
    <source>
        <dbReference type="SAM" id="Coils"/>
    </source>
</evidence>
<dbReference type="InParanoid" id="S7WA13"/>
<dbReference type="AlphaFoldDB" id="S7WA13"/>
<dbReference type="PROSITE" id="PS00108">
    <property type="entry name" value="PROTEIN_KINASE_ST"/>
    <property type="match status" value="1"/>
</dbReference>
<feature type="domain" description="Phorbol-ester/DAG-type" evidence="9">
    <location>
        <begin position="814"/>
        <end position="864"/>
    </location>
</feature>
<dbReference type="PROSITE" id="PS50011">
    <property type="entry name" value="PROTEIN_KINASE_DOM"/>
    <property type="match status" value="1"/>
</dbReference>
<dbReference type="InterPro" id="IPR050839">
    <property type="entry name" value="Rho-assoc_Ser/Thr_Kinase"/>
</dbReference>
<dbReference type="SUPFAM" id="SSF56112">
    <property type="entry name" value="Protein kinase-like (PK-like)"/>
    <property type="match status" value="1"/>
</dbReference>
<comment type="catalytic activity">
    <reaction evidence="6">
        <text>L-seryl-[protein] + ATP = O-phospho-L-seryl-[protein] + ADP + H(+)</text>
        <dbReference type="Rhea" id="RHEA:17989"/>
        <dbReference type="Rhea" id="RHEA-COMP:9863"/>
        <dbReference type="Rhea" id="RHEA-COMP:11604"/>
        <dbReference type="ChEBI" id="CHEBI:15378"/>
        <dbReference type="ChEBI" id="CHEBI:29999"/>
        <dbReference type="ChEBI" id="CHEBI:30616"/>
        <dbReference type="ChEBI" id="CHEBI:83421"/>
        <dbReference type="ChEBI" id="CHEBI:456216"/>
        <dbReference type="EC" id="2.7.11.1"/>
    </reaction>
</comment>
<dbReference type="InterPro" id="IPR008271">
    <property type="entry name" value="Ser/Thr_kinase_AS"/>
</dbReference>
<sequence>MNDTVIDVNMILDCLYLVYNELKDDDRYIKIVNSLKNIDNNRTCYTKFEVIKSVAKGGYGEVFLVKWKEQMMALKKVKKETVINQPHTAFFLLEKEIMVKNLQSKWLVSSQMTFQDDNYLYFLMEYFPGGDLLDLLTKDEVLKEEVIKFYSAEALLALEELHKMGYIHRDVKPDNFLFDSKGHIKLADFGSCIKLENGEATSSIPVGTPDYICPEVLGSEVYSENVDFWSLGVVMYEMYFGEPPFYTESLKNTYRRIQELDLKFPEKEINEDLKDIICKMLTKKEDRIKLEEIKNHKFFKGINWSNIRNETPPIKIESKEVEKQPVEKEFLRKTKKLYFNFVGFTYDPESAEKFVKLIQNSIYNEGGNGKNITEKENIANDLVTEIKTNEENTEIKTDSTVNKEYCVKCKEKISIIVDEIEKIEKDEKENKHNDVQKYLDEIERNKDIIYDLEEENKGLKNTLEKESIEKTTYLTKKEELEKEILNLKNNSKCENIAELEKRSFAAENRNKIFEKEVGELRKMIMDYENLIKTLKTPTEEISQNDKQNDKITEQTVTQVANLCILEKHISKEKVIESVSSLKFIVNEVCERLNYVKMHSALISEENKCLTTELIKSRQSIEENKKNHRIKKLEIKEIELKLEQEIFVRKKLEEEIANLKKEHTRIDSIAFSVTIIKEEMGIKGDTIFIEGNKFKLGDFEENLNNCVISSVKNSDKENLGKVSSRDMVLIVKIIFIVEGSTNKTNVKGFLEINEEITQEKKIRDGLLKMSKMLTDEARKKCILQVHGSENRINELEKELSTATRNSTLSDTNEKIHEFKNHLFTQQKLSDICYVCSELISNNAYKCKDCGMCTHNVCYILTDTSCELYKSMKKGRVVYLKMRSLEDKEKFIKIK</sequence>
<dbReference type="OMA" id="DEPHYSI"/>
<evidence type="ECO:0000313" key="10">
    <source>
        <dbReference type="EMBL" id="EPR79696.1"/>
    </source>
</evidence>
<dbReference type="FunFam" id="1.10.510.10:FF:000751">
    <property type="entry name" value="Non-specific serine/threonine protein kinase"/>
    <property type="match status" value="1"/>
</dbReference>
<dbReference type="Gene3D" id="1.10.510.10">
    <property type="entry name" value="Transferase(Phosphotransferase) domain 1"/>
    <property type="match status" value="1"/>
</dbReference>
<dbReference type="PANTHER" id="PTHR22988">
    <property type="entry name" value="MYOTONIC DYSTROPHY S/T KINASE-RELATED"/>
    <property type="match status" value="1"/>
</dbReference>
<dbReference type="PROSITE" id="PS50081">
    <property type="entry name" value="ZF_DAG_PE_2"/>
    <property type="match status" value="1"/>
</dbReference>
<dbReference type="PANTHER" id="PTHR22988:SF71">
    <property type="entry name" value="CITRON RHO-INTERACTING KINASE"/>
    <property type="match status" value="1"/>
</dbReference>
<protein>
    <submittedName>
        <fullName evidence="10">Protein kinase C</fullName>
    </submittedName>
</protein>